<evidence type="ECO:0000313" key="2">
    <source>
        <dbReference type="EMBL" id="KAF5360832.1"/>
    </source>
</evidence>
<dbReference type="Pfam" id="PF05303">
    <property type="entry name" value="GSKIP_dom"/>
    <property type="match status" value="1"/>
</dbReference>
<dbReference type="OrthoDB" id="5804279at2759"/>
<dbReference type="SUPFAM" id="SSF103107">
    <property type="entry name" value="Hypothetical protein c14orf129, hspc210"/>
    <property type="match status" value="1"/>
</dbReference>
<dbReference type="Gene3D" id="3.30.2280.10">
    <property type="entry name" value="Hypothetical protein (hspc210)"/>
    <property type="match status" value="1"/>
</dbReference>
<reference evidence="2 3" key="1">
    <citation type="journal article" date="2020" name="ISME J.">
        <title>Uncovering the hidden diversity of litter-decomposition mechanisms in mushroom-forming fungi.</title>
        <authorList>
            <person name="Floudas D."/>
            <person name="Bentzer J."/>
            <person name="Ahren D."/>
            <person name="Johansson T."/>
            <person name="Persson P."/>
            <person name="Tunlid A."/>
        </authorList>
    </citation>
    <scope>NUCLEOTIDE SEQUENCE [LARGE SCALE GENOMIC DNA]</scope>
    <source>
        <strain evidence="2 3">CBS 146.42</strain>
    </source>
</reference>
<dbReference type="Proteomes" id="UP000559027">
    <property type="component" value="Unassembled WGS sequence"/>
</dbReference>
<evidence type="ECO:0000313" key="3">
    <source>
        <dbReference type="Proteomes" id="UP000559027"/>
    </source>
</evidence>
<dbReference type="EMBL" id="JAACJO010000003">
    <property type="protein sequence ID" value="KAF5360832.1"/>
    <property type="molecule type" value="Genomic_DNA"/>
</dbReference>
<feature type="domain" description="GSKIP" evidence="1">
    <location>
        <begin position="57"/>
        <end position="122"/>
    </location>
</feature>
<organism evidence="2 3">
    <name type="scientific">Leucocoprinus leucothites</name>
    <dbReference type="NCBI Taxonomy" id="201217"/>
    <lineage>
        <taxon>Eukaryota</taxon>
        <taxon>Fungi</taxon>
        <taxon>Dikarya</taxon>
        <taxon>Basidiomycota</taxon>
        <taxon>Agaricomycotina</taxon>
        <taxon>Agaricomycetes</taxon>
        <taxon>Agaricomycetidae</taxon>
        <taxon>Agaricales</taxon>
        <taxon>Agaricineae</taxon>
        <taxon>Agaricaceae</taxon>
        <taxon>Leucocoprinus</taxon>
    </lineage>
</organism>
<protein>
    <recommendedName>
        <fullName evidence="1">GSKIP domain-containing protein</fullName>
    </recommendedName>
</protein>
<sequence>MFSMIFKHRLGAHTFSSPFFTNSSMASSFFGQELHRALREQGPAIHGFKVISAGPLQAVARIKTLEGHTLEVLLTQQGYKVDCKPNEGNTQTFETLEDLLHSISPLYAQRRSEALFDALKRLS</sequence>
<proteinExistence type="predicted"/>
<gene>
    <name evidence="2" type="ORF">D9756_004716</name>
</gene>
<name>A0A8H5LKS4_9AGAR</name>
<dbReference type="InterPro" id="IPR023231">
    <property type="entry name" value="GSKIP_dom_sf"/>
</dbReference>
<dbReference type="AlphaFoldDB" id="A0A8H5LKS4"/>
<evidence type="ECO:0000259" key="1">
    <source>
        <dbReference type="Pfam" id="PF05303"/>
    </source>
</evidence>
<dbReference type="InterPro" id="IPR007967">
    <property type="entry name" value="GSKIP_dom"/>
</dbReference>
<keyword evidence="3" id="KW-1185">Reference proteome</keyword>
<accession>A0A8H5LKS4</accession>
<comment type="caution">
    <text evidence="2">The sequence shown here is derived from an EMBL/GenBank/DDBJ whole genome shotgun (WGS) entry which is preliminary data.</text>
</comment>